<evidence type="ECO:0000313" key="1">
    <source>
        <dbReference type="Proteomes" id="UP000887580"/>
    </source>
</evidence>
<organism evidence="1 2">
    <name type="scientific">Panagrolaimus sp. PS1159</name>
    <dbReference type="NCBI Taxonomy" id="55785"/>
    <lineage>
        <taxon>Eukaryota</taxon>
        <taxon>Metazoa</taxon>
        <taxon>Ecdysozoa</taxon>
        <taxon>Nematoda</taxon>
        <taxon>Chromadorea</taxon>
        <taxon>Rhabditida</taxon>
        <taxon>Tylenchina</taxon>
        <taxon>Panagrolaimomorpha</taxon>
        <taxon>Panagrolaimoidea</taxon>
        <taxon>Panagrolaimidae</taxon>
        <taxon>Panagrolaimus</taxon>
    </lineage>
</organism>
<reference evidence="2" key="1">
    <citation type="submission" date="2025-08" db="UniProtKB">
        <authorList>
            <consortium name="WormBaseParasite"/>
        </authorList>
    </citation>
    <scope>IDENTIFICATION</scope>
</reference>
<sequence>MLCNILYLTFAIFNNTQYPFANMTSIWRYVDMDPEPFSIFHGIGFIALWLTFALMFLAFFCCLCRISSKHAEDNSNRFSRRSFIFIFIYGIITIWWQCPAAYEIINGIMATKVTTEELIAMTKKFYALVAPLTISKDYAEYSVPAVIAWSMIFFMPSISLLNFGVRKATTTTRINDSHEHLTAVTVPKA</sequence>
<evidence type="ECO:0000313" key="2">
    <source>
        <dbReference type="WBParaSite" id="PS1159_v2.g16356.t1"/>
    </source>
</evidence>
<dbReference type="Proteomes" id="UP000887580">
    <property type="component" value="Unplaced"/>
</dbReference>
<proteinExistence type="predicted"/>
<dbReference type="WBParaSite" id="PS1159_v2.g16356.t1">
    <property type="protein sequence ID" value="PS1159_v2.g16356.t1"/>
    <property type="gene ID" value="PS1159_v2.g16356"/>
</dbReference>
<accession>A0AC35FDD2</accession>
<name>A0AC35FDD2_9BILA</name>
<protein>
    <submittedName>
        <fullName evidence="2">Uncharacterized protein</fullName>
    </submittedName>
</protein>